<feature type="transmembrane region" description="Helical" evidence="7">
    <location>
        <begin position="88"/>
        <end position="107"/>
    </location>
</feature>
<feature type="transmembrane region" description="Helical" evidence="7">
    <location>
        <begin position="61"/>
        <end position="81"/>
    </location>
</feature>
<feature type="compositionally biased region" description="Low complexity" evidence="6">
    <location>
        <begin position="227"/>
        <end position="259"/>
    </location>
</feature>
<dbReference type="Pfam" id="PF07690">
    <property type="entry name" value="MFS_1"/>
    <property type="match status" value="1"/>
</dbReference>
<reference evidence="8 9" key="1">
    <citation type="submission" date="2013-02" db="EMBL/GenBank/DDBJ databases">
        <title>The Genome Sequence of Plasmodium falciparum NF54.</title>
        <authorList>
            <consortium name="The Broad Institute Genome Sequencing Platform"/>
            <consortium name="The Broad Institute Genome Sequencing Center for Infectious Disease"/>
            <person name="Neafsey D."/>
            <person name="Cheeseman I."/>
            <person name="Volkman S."/>
            <person name="Adams J."/>
            <person name="Walker B."/>
            <person name="Young S.K."/>
            <person name="Zeng Q."/>
            <person name="Gargeya S."/>
            <person name="Fitzgerald M."/>
            <person name="Haas B."/>
            <person name="Abouelleil A."/>
            <person name="Alvarado L."/>
            <person name="Arachchi H.M."/>
            <person name="Berlin A.M."/>
            <person name="Chapman S.B."/>
            <person name="Dewar J."/>
            <person name="Goldberg J."/>
            <person name="Griggs A."/>
            <person name="Gujja S."/>
            <person name="Hansen M."/>
            <person name="Howarth C."/>
            <person name="Imamovic A."/>
            <person name="Larimer J."/>
            <person name="McCowan C."/>
            <person name="Murphy C."/>
            <person name="Neiman D."/>
            <person name="Pearson M."/>
            <person name="Priest M."/>
            <person name="Roberts A."/>
            <person name="Saif S."/>
            <person name="Shea T."/>
            <person name="Sisk P."/>
            <person name="Sykes S."/>
            <person name="Wortman J."/>
            <person name="Nusbaum C."/>
            <person name="Birren B."/>
        </authorList>
    </citation>
    <scope>NUCLEOTIDE SEQUENCE [LARGE SCALE GENOMIC DNA]</scope>
    <source>
        <strain evidence="8 9">NF54</strain>
    </source>
</reference>
<dbReference type="PANTHER" id="PTHR43124:SF3">
    <property type="entry name" value="CHLORAMPHENICOL EFFLUX PUMP RV0191"/>
    <property type="match status" value="1"/>
</dbReference>
<feature type="transmembrane region" description="Helical" evidence="7">
    <location>
        <begin position="113"/>
        <end position="133"/>
    </location>
</feature>
<evidence type="ECO:0000256" key="7">
    <source>
        <dbReference type="SAM" id="Phobius"/>
    </source>
</evidence>
<evidence type="ECO:0000256" key="5">
    <source>
        <dbReference type="ARBA" id="ARBA00023136"/>
    </source>
</evidence>
<dbReference type="Proteomes" id="UP000030673">
    <property type="component" value="Unassembled WGS sequence"/>
</dbReference>
<feature type="transmembrane region" description="Helical" evidence="7">
    <location>
        <begin position="26"/>
        <end position="49"/>
    </location>
</feature>
<dbReference type="InterPro" id="IPR011701">
    <property type="entry name" value="MFS"/>
</dbReference>
<evidence type="ECO:0000256" key="3">
    <source>
        <dbReference type="ARBA" id="ARBA00022692"/>
    </source>
</evidence>
<proteinExistence type="predicted"/>
<feature type="transmembrane region" description="Helical" evidence="7">
    <location>
        <begin position="178"/>
        <end position="199"/>
    </location>
</feature>
<dbReference type="InterPro" id="IPR050189">
    <property type="entry name" value="MFS_Efflux_Transporters"/>
</dbReference>
<evidence type="ECO:0000313" key="8">
    <source>
        <dbReference type="EMBL" id="EWC85470.1"/>
    </source>
</evidence>
<organism evidence="8 9">
    <name type="scientific">Plasmodium falciparum (isolate NF54)</name>
    <dbReference type="NCBI Taxonomy" id="5843"/>
    <lineage>
        <taxon>Eukaryota</taxon>
        <taxon>Sar</taxon>
        <taxon>Alveolata</taxon>
        <taxon>Apicomplexa</taxon>
        <taxon>Aconoidasida</taxon>
        <taxon>Haemosporida</taxon>
        <taxon>Plasmodiidae</taxon>
        <taxon>Plasmodium</taxon>
        <taxon>Plasmodium (Laverania)</taxon>
    </lineage>
</organism>
<evidence type="ECO:0000256" key="2">
    <source>
        <dbReference type="ARBA" id="ARBA00022475"/>
    </source>
</evidence>
<dbReference type="SUPFAM" id="SSF103473">
    <property type="entry name" value="MFS general substrate transporter"/>
    <property type="match status" value="1"/>
</dbReference>
<dbReference type="OMA" id="IGMYLFY"/>
<evidence type="ECO:0008006" key="10">
    <source>
        <dbReference type="Google" id="ProtNLM"/>
    </source>
</evidence>
<sequence>MFKDDENNFNYNKEYEKVKKRTLFKILLSVFIKTLFESFLQPLLPFYILNYYDIEVKELGILVSFYSFSQCVMCLIIGLFSSINRKHLLVFLLMFNLVGIYLFYMKLNFTLLIINRIICGSSSVFIVVVNTIINDLVDNNVCIYYTYINIFNAIGIILGPLLSSFFLTIFNFQIILNFNTFGLLVSLCIVLTISSDLLVQNKIKNQPTESTLHSNLSQTNEDKKNITKNNNFNSNKNNINNINNSNNINNNNNNNNINNVDDIKHDEDSEGNTKAFNEENKTEDNHSILQIKSTEHLRSNDFIISSYNEEENNTNNYIVNKNEKNSSDGIFNNDKIFKYYSEEFSEISSYQQYLKTKDNYYISRFIYFLKQKLNLLIKAMFTFKFKCLLSICFFRFTSAFASNLMSNIFFVFYNDNVSSGENIEELNNIEVMVKDINLDIKKKKELLELARQEIPLFYFPLNNMYSESELRYFENCILPYVNKQKEINEIKKLLFNSYQNYVIYNDIYELWTEELDTLHKFIIFETFRNKNKHLTNKTQSDKKEQVHLNKIEKIKRRIKMHISKDNNVVLNEENTNVNMNRNEKIKCPPINFDDWI</sequence>
<keyword evidence="2" id="KW-1003">Cell membrane</keyword>
<protein>
    <recommendedName>
        <fullName evidence="10">Major facilitator superfamily domain-containing protein</fullName>
    </recommendedName>
</protein>
<dbReference type="GO" id="GO:0005886">
    <property type="term" value="C:plasma membrane"/>
    <property type="evidence" value="ECO:0007669"/>
    <property type="project" value="UniProtKB-SubCell"/>
</dbReference>
<evidence type="ECO:0000313" key="9">
    <source>
        <dbReference type="Proteomes" id="UP000030673"/>
    </source>
</evidence>
<feature type="transmembrane region" description="Helical" evidence="7">
    <location>
        <begin position="145"/>
        <end position="172"/>
    </location>
</feature>
<keyword evidence="4 7" id="KW-1133">Transmembrane helix</keyword>
<dbReference type="GO" id="GO:0022857">
    <property type="term" value="F:transmembrane transporter activity"/>
    <property type="evidence" value="ECO:0007669"/>
    <property type="project" value="InterPro"/>
</dbReference>
<feature type="compositionally biased region" description="Polar residues" evidence="6">
    <location>
        <begin position="209"/>
        <end position="219"/>
    </location>
</feature>
<comment type="subcellular location">
    <subcellularLocation>
        <location evidence="1">Cell membrane</location>
        <topology evidence="1">Multi-pass membrane protein</topology>
    </subcellularLocation>
</comment>
<evidence type="ECO:0000256" key="4">
    <source>
        <dbReference type="ARBA" id="ARBA00022989"/>
    </source>
</evidence>
<keyword evidence="3 7" id="KW-0812">Transmembrane</keyword>
<feature type="region of interest" description="Disordered" evidence="6">
    <location>
        <begin position="209"/>
        <end position="274"/>
    </location>
</feature>
<gene>
    <name evidence="8" type="ORF">PFNF54_05665</name>
</gene>
<accession>W7JXQ4</accession>
<evidence type="ECO:0000256" key="1">
    <source>
        <dbReference type="ARBA" id="ARBA00004651"/>
    </source>
</evidence>
<feature type="transmembrane region" description="Helical" evidence="7">
    <location>
        <begin position="387"/>
        <end position="413"/>
    </location>
</feature>
<dbReference type="PANTHER" id="PTHR43124">
    <property type="entry name" value="PURINE EFFLUX PUMP PBUE"/>
    <property type="match status" value="1"/>
</dbReference>
<dbReference type="EMBL" id="KE123886">
    <property type="protein sequence ID" value="EWC85470.1"/>
    <property type="molecule type" value="Genomic_DNA"/>
</dbReference>
<dbReference type="InterPro" id="IPR036259">
    <property type="entry name" value="MFS_trans_sf"/>
</dbReference>
<dbReference type="Gene3D" id="1.20.1250.20">
    <property type="entry name" value="MFS general substrate transporter like domains"/>
    <property type="match status" value="1"/>
</dbReference>
<name>W7JXQ4_PLAFO</name>
<keyword evidence="9" id="KW-1185">Reference proteome</keyword>
<keyword evidence="5 7" id="KW-0472">Membrane</keyword>
<dbReference type="AlphaFoldDB" id="W7JXQ4"/>
<evidence type="ECO:0000256" key="6">
    <source>
        <dbReference type="SAM" id="MobiDB-lite"/>
    </source>
</evidence>